<evidence type="ECO:0000256" key="1">
    <source>
        <dbReference type="SAM" id="SignalP"/>
    </source>
</evidence>
<organism evidence="2 3">
    <name type="scientific">Venustampulla echinocandica</name>
    <dbReference type="NCBI Taxonomy" id="2656787"/>
    <lineage>
        <taxon>Eukaryota</taxon>
        <taxon>Fungi</taxon>
        <taxon>Dikarya</taxon>
        <taxon>Ascomycota</taxon>
        <taxon>Pezizomycotina</taxon>
        <taxon>Leotiomycetes</taxon>
        <taxon>Helotiales</taxon>
        <taxon>Pleuroascaceae</taxon>
        <taxon>Venustampulla</taxon>
    </lineage>
</organism>
<dbReference type="AlphaFoldDB" id="A0A370TNN0"/>
<comment type="caution">
    <text evidence="2">The sequence shown here is derived from an EMBL/GenBank/DDBJ whole genome shotgun (WGS) entry which is preliminary data.</text>
</comment>
<dbReference type="GeneID" id="43597406"/>
<evidence type="ECO:0008006" key="4">
    <source>
        <dbReference type="Google" id="ProtNLM"/>
    </source>
</evidence>
<dbReference type="OrthoDB" id="2112446at2759"/>
<reference evidence="2 3" key="1">
    <citation type="journal article" date="2018" name="IMA Fungus">
        <title>IMA Genome-F 9: Draft genome sequence of Annulohypoxylon stygium, Aspergillus mulundensis, Berkeleyomyces basicola (syn. Thielaviopsis basicola), Ceratocystis smalleyi, two Cercospora beticola strains, Coleophoma cylindrospora, Fusarium fracticaudum, Phialophora cf. hyalina, and Morchella septimelata.</title>
        <authorList>
            <person name="Wingfield B.D."/>
            <person name="Bills G.F."/>
            <person name="Dong Y."/>
            <person name="Huang W."/>
            <person name="Nel W.J."/>
            <person name="Swalarsk-Parry B.S."/>
            <person name="Vaghefi N."/>
            <person name="Wilken P.M."/>
            <person name="An Z."/>
            <person name="de Beer Z.W."/>
            <person name="De Vos L."/>
            <person name="Chen L."/>
            <person name="Duong T.A."/>
            <person name="Gao Y."/>
            <person name="Hammerbacher A."/>
            <person name="Kikkert J.R."/>
            <person name="Li Y."/>
            <person name="Li H."/>
            <person name="Li K."/>
            <person name="Li Q."/>
            <person name="Liu X."/>
            <person name="Ma X."/>
            <person name="Naidoo K."/>
            <person name="Pethybridge S.J."/>
            <person name="Sun J."/>
            <person name="Steenkamp E.T."/>
            <person name="van der Nest M.A."/>
            <person name="van Wyk S."/>
            <person name="Wingfield M.J."/>
            <person name="Xiong C."/>
            <person name="Yue Q."/>
            <person name="Zhang X."/>
        </authorList>
    </citation>
    <scope>NUCLEOTIDE SEQUENCE [LARGE SCALE GENOMIC DNA]</scope>
    <source>
        <strain evidence="2 3">BP 5553</strain>
    </source>
</reference>
<protein>
    <recommendedName>
        <fullName evidence="4">Cyanovirin-N domain-containing protein</fullName>
    </recommendedName>
</protein>
<proteinExistence type="predicted"/>
<accession>A0A370TNN0</accession>
<sequence>MVNLAAPIQSLLAAASLAEASSLETRTADCRDDHPKDPRRINELAALDLKCVTNAIGTVFRRCGNTIIVGMAIGSGANLPTISSPCKDVARGAGQIMDACSRADGTVMGQAPAWGNGSMILSVRAPDQNGN</sequence>
<evidence type="ECO:0000313" key="2">
    <source>
        <dbReference type="EMBL" id="RDL37124.1"/>
    </source>
</evidence>
<keyword evidence="1" id="KW-0732">Signal</keyword>
<dbReference type="RefSeq" id="XP_031869780.1">
    <property type="nucleotide sequence ID" value="XM_032013180.1"/>
</dbReference>
<name>A0A370TNN0_9HELO</name>
<feature type="signal peptide" evidence="1">
    <location>
        <begin position="1"/>
        <end position="20"/>
    </location>
</feature>
<dbReference type="EMBL" id="NPIC01000003">
    <property type="protein sequence ID" value="RDL37124.1"/>
    <property type="molecule type" value="Genomic_DNA"/>
</dbReference>
<evidence type="ECO:0000313" key="3">
    <source>
        <dbReference type="Proteomes" id="UP000254866"/>
    </source>
</evidence>
<keyword evidence="3" id="KW-1185">Reference proteome</keyword>
<dbReference type="Proteomes" id="UP000254866">
    <property type="component" value="Unassembled WGS sequence"/>
</dbReference>
<feature type="chain" id="PRO_5016728420" description="Cyanovirin-N domain-containing protein" evidence="1">
    <location>
        <begin position="21"/>
        <end position="131"/>
    </location>
</feature>
<gene>
    <name evidence="2" type="ORF">BP5553_04557</name>
</gene>
<dbReference type="STRING" id="2656787.A0A370TNN0"/>